<evidence type="ECO:0000256" key="1">
    <source>
        <dbReference type="SAM" id="MobiDB-lite"/>
    </source>
</evidence>
<organism evidence="3">
    <name type="scientific">Caenorhabditis remanei</name>
    <name type="common">Caenorhabditis vulgaris</name>
    <dbReference type="NCBI Taxonomy" id="31234"/>
    <lineage>
        <taxon>Eukaryota</taxon>
        <taxon>Metazoa</taxon>
        <taxon>Ecdysozoa</taxon>
        <taxon>Nematoda</taxon>
        <taxon>Chromadorea</taxon>
        <taxon>Rhabditida</taxon>
        <taxon>Rhabditina</taxon>
        <taxon>Rhabditomorpha</taxon>
        <taxon>Rhabditoidea</taxon>
        <taxon>Rhabditidae</taxon>
        <taxon>Peloderinae</taxon>
        <taxon>Caenorhabditis</taxon>
    </lineage>
</organism>
<proteinExistence type="predicted"/>
<gene>
    <name evidence="2" type="ORF">CRE_24427</name>
</gene>
<protein>
    <submittedName>
        <fullName evidence="2">Uncharacterized protein</fullName>
    </submittedName>
</protein>
<keyword evidence="3" id="KW-1185">Reference proteome</keyword>
<evidence type="ECO:0000313" key="2">
    <source>
        <dbReference type="EMBL" id="EFP01259.1"/>
    </source>
</evidence>
<accession>E3MFZ2</accession>
<dbReference type="AlphaFoldDB" id="E3MFZ2"/>
<feature type="compositionally biased region" description="Basic and acidic residues" evidence="1">
    <location>
        <begin position="8"/>
        <end position="17"/>
    </location>
</feature>
<dbReference type="InParanoid" id="E3MFZ2"/>
<feature type="region of interest" description="Disordered" evidence="1">
    <location>
        <begin position="1"/>
        <end position="47"/>
    </location>
</feature>
<sequence>MSVVVESVAKKDGKSPDVKVSTYTKTLSSPRPSELSGGGSQKTQSREVYLEERARHLEMPTAEEAELTPKYLYDDPVFIMHMCTSCRSINRTLPAVPVDEEYQKIGGFCQIL</sequence>
<dbReference type="HOGENOM" id="CLU_2148191_0_0_1"/>
<name>E3MFZ2_CAERE</name>
<dbReference type="EMBL" id="DS268442">
    <property type="protein sequence ID" value="EFP01259.1"/>
    <property type="molecule type" value="Genomic_DNA"/>
</dbReference>
<dbReference type="Proteomes" id="UP000008281">
    <property type="component" value="Unassembled WGS sequence"/>
</dbReference>
<reference evidence="2" key="1">
    <citation type="submission" date="2007-07" db="EMBL/GenBank/DDBJ databases">
        <title>PCAP assembly of the Caenorhabditis remanei genome.</title>
        <authorList>
            <consortium name="The Caenorhabditis remanei Sequencing Consortium"/>
            <person name="Wilson R.K."/>
        </authorList>
    </citation>
    <scope>NUCLEOTIDE SEQUENCE [LARGE SCALE GENOMIC DNA]</scope>
    <source>
        <strain evidence="2">PB4641</strain>
    </source>
</reference>
<feature type="compositionally biased region" description="Polar residues" evidence="1">
    <location>
        <begin position="21"/>
        <end position="31"/>
    </location>
</feature>
<evidence type="ECO:0000313" key="3">
    <source>
        <dbReference type="Proteomes" id="UP000008281"/>
    </source>
</evidence>